<dbReference type="Proteomes" id="UP001590951">
    <property type="component" value="Unassembled WGS sequence"/>
</dbReference>
<feature type="compositionally biased region" description="Basic and acidic residues" evidence="1">
    <location>
        <begin position="79"/>
        <end position="98"/>
    </location>
</feature>
<protein>
    <recommendedName>
        <fullName evidence="2">WW domain-containing protein</fullName>
    </recommendedName>
</protein>
<dbReference type="CDD" id="cd00201">
    <property type="entry name" value="WW"/>
    <property type="match status" value="1"/>
</dbReference>
<feature type="compositionally biased region" description="Polar residues" evidence="1">
    <location>
        <begin position="125"/>
        <end position="135"/>
    </location>
</feature>
<comment type="caution">
    <text evidence="3">The sequence shown here is derived from an EMBL/GenBank/DDBJ whole genome shotgun (WGS) entry which is preliminary data.</text>
</comment>
<feature type="domain" description="WW" evidence="2">
    <location>
        <begin position="10"/>
        <end position="44"/>
    </location>
</feature>
<reference evidence="3 4" key="1">
    <citation type="submission" date="2024-09" db="EMBL/GenBank/DDBJ databases">
        <title>Rethinking Asexuality: The Enigmatic Case of Functional Sexual Genes in Lepraria (Stereocaulaceae).</title>
        <authorList>
            <person name="Doellman M."/>
            <person name="Sun Y."/>
            <person name="Barcenas-Pena A."/>
            <person name="Lumbsch H.T."/>
            <person name="Grewe F."/>
        </authorList>
    </citation>
    <scope>NUCLEOTIDE SEQUENCE [LARGE SCALE GENOMIC DNA]</scope>
    <source>
        <strain evidence="3 4">Grewe 0041</strain>
    </source>
</reference>
<evidence type="ECO:0000259" key="2">
    <source>
        <dbReference type="PROSITE" id="PS50020"/>
    </source>
</evidence>
<dbReference type="SMART" id="SM00456">
    <property type="entry name" value="WW"/>
    <property type="match status" value="2"/>
</dbReference>
<dbReference type="InterPro" id="IPR036020">
    <property type="entry name" value="WW_dom_sf"/>
</dbReference>
<gene>
    <name evidence="3" type="ORF">ABVK25_004039</name>
</gene>
<dbReference type="SUPFAM" id="SSF51045">
    <property type="entry name" value="WW domain"/>
    <property type="match status" value="1"/>
</dbReference>
<feature type="compositionally biased region" description="Low complexity" evidence="1">
    <location>
        <begin position="40"/>
        <end position="68"/>
    </location>
</feature>
<keyword evidence="4" id="KW-1185">Reference proteome</keyword>
<dbReference type="InterPro" id="IPR001202">
    <property type="entry name" value="WW_dom"/>
</dbReference>
<sequence>MASKLANTSAPASSPWKVYTVESTGKKYWYNKDTKQKSWTDPTAPTTSTAKDPTAKPAATAAPKSATPGKGPAASQPWKEYEANGKKYWYKKETKEKSWTNPNAPAKPPAKSTATVSSATPVSGKETTAKPSASNAKDVAATTVAGGSKDGKTPALKSVTAAATPVAKTAAPDNKSAPDPTAHSETKTALSGSPHPPVASSAASAHPPKPAPVVEGSRQISDAPSGHGSEHATVEVKSKKNNWRGALDVGLKVLDSAVERAKKGNNLEKPAGHDPPVVEGPVAGGAHHDAPAHATKATHKEAAKTAPAKTHKAAPADHPVAKAPDHAPTPVAKEPRPKASSKLSWKSPFKKRVASPPPPANKGTSRSTDDEEEVGSAPATPATVQITSSMIPTPAAASAPTAPGHSASKGLASSYYGGTDYNDGGPSDANVVSSGTLAGGAAPSQQKSQVGQDAAAAGVGAVGGAAGNIAYNDYEKGAR</sequence>
<feature type="compositionally biased region" description="Low complexity" evidence="1">
    <location>
        <begin position="387"/>
        <end position="408"/>
    </location>
</feature>
<dbReference type="Gene3D" id="2.20.70.10">
    <property type="match status" value="1"/>
</dbReference>
<dbReference type="PROSITE" id="PS50020">
    <property type="entry name" value="WW_DOMAIN_2"/>
    <property type="match status" value="2"/>
</dbReference>
<feature type="compositionally biased region" description="Basic and acidic residues" evidence="1">
    <location>
        <begin position="228"/>
        <end position="238"/>
    </location>
</feature>
<feature type="region of interest" description="Disordered" evidence="1">
    <location>
        <begin position="30"/>
        <end position="245"/>
    </location>
</feature>
<feature type="region of interest" description="Disordered" evidence="1">
    <location>
        <begin position="262"/>
        <end position="457"/>
    </location>
</feature>
<evidence type="ECO:0000313" key="4">
    <source>
        <dbReference type="Proteomes" id="UP001590951"/>
    </source>
</evidence>
<feature type="compositionally biased region" description="Low complexity" evidence="1">
    <location>
        <begin position="99"/>
        <end position="123"/>
    </location>
</feature>
<feature type="domain" description="WW" evidence="2">
    <location>
        <begin position="72"/>
        <end position="104"/>
    </location>
</feature>
<name>A0ABR4BDI6_9LECA</name>
<dbReference type="EMBL" id="JBHFEH010000010">
    <property type="protein sequence ID" value="KAL2055795.1"/>
    <property type="molecule type" value="Genomic_DNA"/>
</dbReference>
<organism evidence="3 4">
    <name type="scientific">Lepraria finkii</name>
    <dbReference type="NCBI Taxonomy" id="1340010"/>
    <lineage>
        <taxon>Eukaryota</taxon>
        <taxon>Fungi</taxon>
        <taxon>Dikarya</taxon>
        <taxon>Ascomycota</taxon>
        <taxon>Pezizomycotina</taxon>
        <taxon>Lecanoromycetes</taxon>
        <taxon>OSLEUM clade</taxon>
        <taxon>Lecanoromycetidae</taxon>
        <taxon>Lecanorales</taxon>
        <taxon>Lecanorineae</taxon>
        <taxon>Stereocaulaceae</taxon>
        <taxon>Lepraria</taxon>
    </lineage>
</organism>
<accession>A0ABR4BDI6</accession>
<feature type="compositionally biased region" description="Basic and acidic residues" evidence="1">
    <location>
        <begin position="262"/>
        <end position="272"/>
    </location>
</feature>
<feature type="compositionally biased region" description="Low complexity" evidence="1">
    <location>
        <begin position="159"/>
        <end position="172"/>
    </location>
</feature>
<evidence type="ECO:0000313" key="3">
    <source>
        <dbReference type="EMBL" id="KAL2055795.1"/>
    </source>
</evidence>
<proteinExistence type="predicted"/>
<evidence type="ECO:0000256" key="1">
    <source>
        <dbReference type="SAM" id="MobiDB-lite"/>
    </source>
</evidence>